<reference evidence="3 4" key="1">
    <citation type="submission" date="2022-12" db="EMBL/GenBank/DDBJ databases">
        <title>Genomic features and morphological characterization of a novel Knufia sp. strain isolated from spacecraft assembly facility.</title>
        <authorList>
            <person name="Teixeira M."/>
            <person name="Chander A.M."/>
            <person name="Stajich J.E."/>
            <person name="Venkateswaran K."/>
        </authorList>
    </citation>
    <scope>NUCLEOTIDE SEQUENCE [LARGE SCALE GENOMIC DNA]</scope>
    <source>
        <strain evidence="3 4">FJI-L2-BK-P2</strain>
    </source>
</reference>
<dbReference type="InterPro" id="IPR052208">
    <property type="entry name" value="DmX-like/RAVE_component"/>
</dbReference>
<dbReference type="InterPro" id="IPR015943">
    <property type="entry name" value="WD40/YVTN_repeat-like_dom_sf"/>
</dbReference>
<dbReference type="Gene3D" id="2.130.10.10">
    <property type="entry name" value="YVTN repeat-like/Quinoprotein amine dehydrogenase"/>
    <property type="match status" value="1"/>
</dbReference>
<dbReference type="GO" id="GO:0043291">
    <property type="term" value="C:RAVE complex"/>
    <property type="evidence" value="ECO:0007669"/>
    <property type="project" value="TreeGrafter"/>
</dbReference>
<dbReference type="SMART" id="SM00320">
    <property type="entry name" value="WD40"/>
    <property type="match status" value="3"/>
</dbReference>
<dbReference type="SUPFAM" id="SSF50978">
    <property type="entry name" value="WD40 repeat-like"/>
    <property type="match status" value="2"/>
</dbReference>
<dbReference type="InterPro" id="IPR036322">
    <property type="entry name" value="WD40_repeat_dom_sf"/>
</dbReference>
<protein>
    <submittedName>
        <fullName evidence="3">Regulator of (H+)-ATPase in vacuolar membrane</fullName>
    </submittedName>
</protein>
<dbReference type="GO" id="GO:0007035">
    <property type="term" value="P:vacuolar acidification"/>
    <property type="evidence" value="ECO:0007669"/>
    <property type="project" value="TreeGrafter"/>
</dbReference>
<sequence length="1330" mass="149648">MRSILPGRPQPSRQALSTVNWDGLRVVAYVSGHTVIVFNGRREILQSIVVDDADDLFAVTIEEETGQIATCDNNAVYVYQPLGRDYGDLRWNRVYTLTTEDEATIAYISWGSANDLLVGGQRLTLWSLAAEENPQAIWSSDLSTPVSVACFSPDAGLIASCGIHDRIVKIWRRLSYEQDSTRFDVSYLPHPSTVTSLSWRRSWHQEQNLENLLYTTCSDNQIRVWAHSDHHAYTTLQKIAIIDANMSIQPRRLSMGSVSKSRTSFIIASRDLARAAERALQTYRQGTDHALEHLVEIANRAPEVCVILDGLGHMSSWGIENAGLKNKLPAEKFNLALVDGVDFALPSENDIDDYAQIHAFANNDISASLCILVHSFSGQIDWYQGSFVDFFDTAAKPQRTRHVACWSGHDSAVDRMVSASDSRSFLSLTDEEQVILWTQTKTDALVRSSEAQAESAVLDAVLLNRHDIAVLLHSHAVSLWDLRSMKALLLSRQALDQANPKCLQQLPSGFPDSPKRHILVLFENGHVERYDIYLPGTSTSAEPNGYHKPLACTRQFHFAELQKDDWVELCAVPKTPFIGDLGCMFSRSESGLVQVFGTSVKDENGSLSLKSRLATRVRVSNIVSCLYGRLLALTHADCRTMSIWDVDQGSCEFVHTFSDLDSIQELYWHTMHDGFVMLAVQFAYNIVVVGQRRYAMDTDVLPWKLQQIIPTRRHSSHVIGSLCWLEPCQIAVGLGNQILTFDVEDSRDDAGASGPDKQSNHDTSTLMQLRLRNSTLPAFNPEILGKLLQVGHYPSALAILESLYNELRFLTQGEAISLDDESYFGGLMRKPQQKVLTNGHVQSSEQDSETQFELEDAQSLIGKNVSNIASWQLPVSQHKDLQGLLGVTVELMKEQMSLDPASLTYVYHFLRALGKPDPSKPHIEPLPYAAIVHASLSNTQEALLHFIDSHLEERNTKFTWATAKSLGVFLWISDLEILKTYFESVARAEYNRNSDDRNPVDCSLYYLALDKKAILQSLWRRTVGVRERENTLKLLAHDFREQRWKSTALKNAYALLSRRRFEYAAAFFLLGGALGDAVNVCVNQLHDVQLAIAITRVWQGDSAVQEKVMSGLSGQSVLDLAVDTHEARWLATWACTYRQDWVQALQYIVKPIDVLLATQFENRRASESDEQKKLNMPFEAMSYHANEPTLLINMYKQLRTKLVTAGQWTEEVITPKQEWNFVMRCVSWYTRAGMDLLALQLVATWEFVEWQDVKVQEESASVVEQHVPSSMEAGQKSALDDWLMPDEAAIMKDVTTAEKDKDKDEKPKAKPPPTQFTEPSADSLLDSFGF</sequence>
<feature type="region of interest" description="Disordered" evidence="1">
    <location>
        <begin position="1293"/>
        <end position="1330"/>
    </location>
</feature>
<gene>
    <name evidence="3" type="primary">RAV1</name>
    <name evidence="3" type="ORF">OHC33_004779</name>
</gene>
<dbReference type="PANTHER" id="PTHR13950">
    <property type="entry name" value="RABCONNECTIN-RELATED"/>
    <property type="match status" value="1"/>
</dbReference>
<feature type="compositionally biased region" description="Basic and acidic residues" evidence="1">
    <location>
        <begin position="1295"/>
        <end position="1308"/>
    </location>
</feature>
<evidence type="ECO:0000313" key="4">
    <source>
        <dbReference type="Proteomes" id="UP001316803"/>
    </source>
</evidence>
<keyword evidence="4" id="KW-1185">Reference proteome</keyword>
<comment type="caution">
    <text evidence="3">The sequence shown here is derived from an EMBL/GenBank/DDBJ whole genome shotgun (WGS) entry which is preliminary data.</text>
</comment>
<feature type="domain" description="RAVE complex protein Rav1 C-terminal" evidence="2">
    <location>
        <begin position="591"/>
        <end position="1241"/>
    </location>
</feature>
<evidence type="ECO:0000256" key="1">
    <source>
        <dbReference type="SAM" id="MobiDB-lite"/>
    </source>
</evidence>
<accession>A0AAN8F9Y5</accession>
<evidence type="ECO:0000313" key="3">
    <source>
        <dbReference type="EMBL" id="KAK5954206.1"/>
    </source>
</evidence>
<dbReference type="EMBL" id="JAKLMC020000009">
    <property type="protein sequence ID" value="KAK5954206.1"/>
    <property type="molecule type" value="Genomic_DNA"/>
</dbReference>
<dbReference type="InterPro" id="IPR001680">
    <property type="entry name" value="WD40_rpt"/>
</dbReference>
<proteinExistence type="predicted"/>
<dbReference type="Pfam" id="PF12234">
    <property type="entry name" value="Rav1p_C"/>
    <property type="match status" value="1"/>
</dbReference>
<name>A0AAN8F9Y5_9EURO</name>
<dbReference type="InterPro" id="IPR022033">
    <property type="entry name" value="Rav1p_C"/>
</dbReference>
<dbReference type="Proteomes" id="UP001316803">
    <property type="component" value="Unassembled WGS sequence"/>
</dbReference>
<organism evidence="3 4">
    <name type="scientific">Knufia fluminis</name>
    <dbReference type="NCBI Taxonomy" id="191047"/>
    <lineage>
        <taxon>Eukaryota</taxon>
        <taxon>Fungi</taxon>
        <taxon>Dikarya</taxon>
        <taxon>Ascomycota</taxon>
        <taxon>Pezizomycotina</taxon>
        <taxon>Eurotiomycetes</taxon>
        <taxon>Chaetothyriomycetidae</taxon>
        <taxon>Chaetothyriales</taxon>
        <taxon>Trichomeriaceae</taxon>
        <taxon>Knufia</taxon>
    </lineage>
</organism>
<evidence type="ECO:0000259" key="2">
    <source>
        <dbReference type="Pfam" id="PF12234"/>
    </source>
</evidence>
<dbReference type="PANTHER" id="PTHR13950:SF9">
    <property type="entry name" value="RABCONNECTIN-3A"/>
    <property type="match status" value="1"/>
</dbReference>
<dbReference type="Pfam" id="PF00400">
    <property type="entry name" value="WD40"/>
    <property type="match status" value="2"/>
</dbReference>